<dbReference type="Gene3D" id="1.10.287.950">
    <property type="entry name" value="Methyl-accepting chemotaxis protein"/>
    <property type="match status" value="1"/>
</dbReference>
<name>A0A3N5BSP9_9THEO</name>
<gene>
    <name evidence="7" type="ORF">EDD75_1049</name>
</gene>
<comment type="similarity">
    <text evidence="2">Belongs to the methyl-accepting chemotaxis (MCP) protein family.</text>
</comment>
<dbReference type="OrthoDB" id="9760371at2"/>
<dbReference type="GO" id="GO:0006935">
    <property type="term" value="P:chemotaxis"/>
    <property type="evidence" value="ECO:0007669"/>
    <property type="project" value="InterPro"/>
</dbReference>
<dbReference type="Pfam" id="PF00672">
    <property type="entry name" value="HAMP"/>
    <property type="match status" value="1"/>
</dbReference>
<proteinExistence type="inferred from homology"/>
<evidence type="ECO:0000256" key="1">
    <source>
        <dbReference type="ARBA" id="ARBA00023224"/>
    </source>
</evidence>
<dbReference type="InterPro" id="IPR029150">
    <property type="entry name" value="dCache_3"/>
</dbReference>
<dbReference type="InterPro" id="IPR004089">
    <property type="entry name" value="MCPsignal_dom"/>
</dbReference>
<dbReference type="CDD" id="cd11386">
    <property type="entry name" value="MCP_signal"/>
    <property type="match status" value="1"/>
</dbReference>
<reference evidence="7 8" key="1">
    <citation type="submission" date="2018-11" db="EMBL/GenBank/DDBJ databases">
        <title>Genomic Encyclopedia of Type Strains, Phase IV (KMG-IV): sequencing the most valuable type-strain genomes for metagenomic binning, comparative biology and taxonomic classification.</title>
        <authorList>
            <person name="Goeker M."/>
        </authorList>
    </citation>
    <scope>NUCLEOTIDE SEQUENCE [LARGE SCALE GENOMIC DNA]</scope>
    <source>
        <strain evidence="7 8">DSM 102936</strain>
    </source>
</reference>
<evidence type="ECO:0000256" key="3">
    <source>
        <dbReference type="PROSITE-ProRule" id="PRU00284"/>
    </source>
</evidence>
<dbReference type="SMART" id="SM00283">
    <property type="entry name" value="MA"/>
    <property type="match status" value="1"/>
</dbReference>
<dbReference type="SMART" id="SM00304">
    <property type="entry name" value="HAMP"/>
    <property type="match status" value="2"/>
</dbReference>
<dbReference type="PRINTS" id="PR00260">
    <property type="entry name" value="CHEMTRNSDUCR"/>
</dbReference>
<organism evidence="7 8">
    <name type="scientific">Thermodesulfitimonas autotrophica</name>
    <dbReference type="NCBI Taxonomy" id="1894989"/>
    <lineage>
        <taxon>Bacteria</taxon>
        <taxon>Bacillati</taxon>
        <taxon>Bacillota</taxon>
        <taxon>Clostridia</taxon>
        <taxon>Thermoanaerobacterales</taxon>
        <taxon>Thermoanaerobacteraceae</taxon>
        <taxon>Thermodesulfitimonas</taxon>
    </lineage>
</organism>
<dbReference type="PANTHER" id="PTHR32089:SF112">
    <property type="entry name" value="LYSOZYME-LIKE PROTEIN-RELATED"/>
    <property type="match status" value="1"/>
</dbReference>
<feature type="domain" description="HAMP" evidence="6">
    <location>
        <begin position="350"/>
        <end position="402"/>
    </location>
</feature>
<dbReference type="PANTHER" id="PTHR32089">
    <property type="entry name" value="METHYL-ACCEPTING CHEMOTAXIS PROTEIN MCPB"/>
    <property type="match status" value="1"/>
</dbReference>
<feature type="transmembrane region" description="Helical" evidence="4">
    <location>
        <begin position="54"/>
        <end position="75"/>
    </location>
</feature>
<keyword evidence="4" id="KW-1133">Transmembrane helix</keyword>
<dbReference type="GO" id="GO:0004888">
    <property type="term" value="F:transmembrane signaling receptor activity"/>
    <property type="evidence" value="ECO:0007669"/>
    <property type="project" value="InterPro"/>
</dbReference>
<keyword evidence="4" id="KW-0472">Membrane</keyword>
<dbReference type="SUPFAM" id="SSF58104">
    <property type="entry name" value="Methyl-accepting chemotaxis protein (MCP) signaling domain"/>
    <property type="match status" value="1"/>
</dbReference>
<evidence type="ECO:0000256" key="4">
    <source>
        <dbReference type="SAM" id="Phobius"/>
    </source>
</evidence>
<dbReference type="PROSITE" id="PS50885">
    <property type="entry name" value="HAMP"/>
    <property type="match status" value="1"/>
</dbReference>
<evidence type="ECO:0000313" key="7">
    <source>
        <dbReference type="EMBL" id="RPF46791.1"/>
    </source>
</evidence>
<dbReference type="InterPro" id="IPR004090">
    <property type="entry name" value="Chemotax_Me-accpt_rcpt"/>
</dbReference>
<dbReference type="InterPro" id="IPR003660">
    <property type="entry name" value="HAMP_dom"/>
</dbReference>
<dbReference type="AlphaFoldDB" id="A0A3N5BSP9"/>
<dbReference type="Proteomes" id="UP000282654">
    <property type="component" value="Unassembled WGS sequence"/>
</dbReference>
<accession>A0A3N5BSP9</accession>
<evidence type="ECO:0000259" key="6">
    <source>
        <dbReference type="PROSITE" id="PS50885"/>
    </source>
</evidence>
<dbReference type="EMBL" id="RKRE01000002">
    <property type="protein sequence ID" value="RPF46791.1"/>
    <property type="molecule type" value="Genomic_DNA"/>
</dbReference>
<dbReference type="GO" id="GO:0016020">
    <property type="term" value="C:membrane"/>
    <property type="evidence" value="ECO:0007669"/>
    <property type="project" value="InterPro"/>
</dbReference>
<dbReference type="SUPFAM" id="SSF103190">
    <property type="entry name" value="Sensory domain-like"/>
    <property type="match status" value="1"/>
</dbReference>
<evidence type="ECO:0000259" key="5">
    <source>
        <dbReference type="PROSITE" id="PS50111"/>
    </source>
</evidence>
<dbReference type="InterPro" id="IPR029151">
    <property type="entry name" value="Sensor-like_sf"/>
</dbReference>
<dbReference type="Pfam" id="PF14827">
    <property type="entry name" value="dCache_3"/>
    <property type="match status" value="1"/>
</dbReference>
<feature type="domain" description="Methyl-accepting transducer" evidence="5">
    <location>
        <begin position="400"/>
        <end position="636"/>
    </location>
</feature>
<keyword evidence="8" id="KW-1185">Reference proteome</keyword>
<evidence type="ECO:0000313" key="8">
    <source>
        <dbReference type="Proteomes" id="UP000282654"/>
    </source>
</evidence>
<dbReference type="PROSITE" id="PS50111">
    <property type="entry name" value="CHEMOTAXIS_TRANSDUC_2"/>
    <property type="match status" value="1"/>
</dbReference>
<keyword evidence="4" id="KW-0812">Transmembrane</keyword>
<comment type="caution">
    <text evidence="7">The sequence shown here is derived from an EMBL/GenBank/DDBJ whole genome shotgun (WGS) entry which is preliminary data.</text>
</comment>
<dbReference type="Pfam" id="PF00015">
    <property type="entry name" value="MCPsignal"/>
    <property type="match status" value="1"/>
</dbReference>
<keyword evidence="1 3" id="KW-0807">Transducer</keyword>
<sequence>MQAADGKRGREIAPLSFVCEAQVCRRETDIAKKRRSFLGGCGLLNRFIQGRSRILVLTTLVLTLVAVFLVAYEFVTARHLLRQEEQNRYASLRVMVENKLEDVLATARVGVLSVARNPEIQAAFARRDREKLLALSRPIYEQIKKEGIEQFHYHLPPATSFLRVQSPQKYGDDLSSFRRTVVQANATRQIVEGIEEGAEAVSFRVVVPVFHGQKHIGSVEYGFELDDCIVSELAKKFGGFWYAYRAPRGGLPGTLLAAAGPKDDYPVPEASVEEALAENKMVVGYPQGGRYAALIIPLRDYAGQPVAYIKGVLDRQEIIAKTNGMLAKSLILLVLIVAAGAAVIYFLLRKDLLRPIGVLEEAIRVAGTGDFTIEPEKDCRGEMGRLITGFYQMVGDIRAALSTVKANTDALGEVSDQLSESTRQVSEGVSETTANISEIANTVAQVSQNMQDLSVKAEETNRLATEGQRKMDLIEEKIGAVAASASRVGAAVKEFNASAVEISRIVDLIDQIAEQTNLLALNAAIEAARAGEHGRGFAVVAEEVRRLAEQSSKSTKEINQLIARVQQEAQAAVGAMEEGEKATAASVEAVADGKASFNGILERISGMAASVQQVAAATEELSAGVQNIVATAEEETATLEEITAVTDTMAEVAKVLRSAVEKFKV</sequence>
<dbReference type="GO" id="GO:0007165">
    <property type="term" value="P:signal transduction"/>
    <property type="evidence" value="ECO:0007669"/>
    <property type="project" value="UniProtKB-KW"/>
</dbReference>
<feature type="transmembrane region" description="Helical" evidence="4">
    <location>
        <begin position="325"/>
        <end position="348"/>
    </location>
</feature>
<evidence type="ECO:0000256" key="2">
    <source>
        <dbReference type="ARBA" id="ARBA00029447"/>
    </source>
</evidence>
<protein>
    <submittedName>
        <fullName evidence="7">Methyl-accepting chemotaxis protein</fullName>
    </submittedName>
</protein>